<dbReference type="GO" id="GO:0016787">
    <property type="term" value="F:hydrolase activity"/>
    <property type="evidence" value="ECO:0007669"/>
    <property type="project" value="UniProtKB-KW"/>
</dbReference>
<name>A0A8J2UCT4_9BACT</name>
<evidence type="ECO:0000259" key="4">
    <source>
        <dbReference type="Pfam" id="PF00135"/>
    </source>
</evidence>
<dbReference type="InterPro" id="IPR050309">
    <property type="entry name" value="Type-B_Carboxylest/Lipase"/>
</dbReference>
<reference evidence="5" key="1">
    <citation type="journal article" date="2014" name="Int. J. Syst. Evol. Microbiol.">
        <title>Complete genome sequence of Corynebacterium casei LMG S-19264T (=DSM 44701T), isolated from a smear-ripened cheese.</title>
        <authorList>
            <consortium name="US DOE Joint Genome Institute (JGI-PGF)"/>
            <person name="Walter F."/>
            <person name="Albersmeier A."/>
            <person name="Kalinowski J."/>
            <person name="Ruckert C."/>
        </authorList>
    </citation>
    <scope>NUCLEOTIDE SEQUENCE</scope>
    <source>
        <strain evidence="5">CGMCC 1.15448</strain>
    </source>
</reference>
<dbReference type="Gene3D" id="3.40.50.1820">
    <property type="entry name" value="alpha/beta hydrolase"/>
    <property type="match status" value="1"/>
</dbReference>
<sequence length="516" mass="55559">MQRLVMLSLSLLAMSSFLTIAAQSPAPRVKVANGILEGVTEASGVRSFKGIPFAAPPVGNLRWREPQPAANWEGVRRADHFAARGMQLPVFADMQFRSAGMSEDCLYLNVWMPADAGAGKKLLPVLVYFFGGGFVGGDGSEYRYDGESMATKGIVAITVTYRLGIFGFFAHPELTRESPHHASGNYALLDQAAALKWVQQNIKAFGGDPKRVTIAGESAGSIAVSAQMASPLSKDLIAGAIGESGSILGALSAIPLDRAEQNGEAFAKACGANSLADLRAMTAEQVLDAVKKGNPFRFPPDIDGYFFPQGPYAIYAAGMQAHVPLLVGWNSEESNYRAIIGNDAPTLDNYDKAIKKLYGTGADSVLQVYHPASDDEVQAVATALASDRFIAFSTWKWADLQIKTGGGKSVYRYFYERPRPGATGASHSAEIEYAMGNLPTNKVYAWTPDDYKVSATMQAYFASFIKTGNPNGPGLPEWPAANTSGDPVMHINVDSKAQPAVHQDRYLFMDSRVKRE</sequence>
<reference evidence="5" key="2">
    <citation type="submission" date="2020-09" db="EMBL/GenBank/DDBJ databases">
        <authorList>
            <person name="Sun Q."/>
            <person name="Zhou Y."/>
        </authorList>
    </citation>
    <scope>NUCLEOTIDE SEQUENCE</scope>
    <source>
        <strain evidence="5">CGMCC 1.15448</strain>
    </source>
</reference>
<dbReference type="Pfam" id="PF00135">
    <property type="entry name" value="COesterase"/>
    <property type="match status" value="1"/>
</dbReference>
<dbReference type="InterPro" id="IPR019819">
    <property type="entry name" value="Carboxylesterase_B_CS"/>
</dbReference>
<dbReference type="PROSITE" id="PS00941">
    <property type="entry name" value="CARBOXYLESTERASE_B_2"/>
    <property type="match status" value="1"/>
</dbReference>
<dbReference type="PANTHER" id="PTHR11559">
    <property type="entry name" value="CARBOXYLESTERASE"/>
    <property type="match status" value="1"/>
</dbReference>
<comment type="similarity">
    <text evidence="1 3">Belongs to the type-B carboxylesterase/lipase family.</text>
</comment>
<evidence type="ECO:0000313" key="6">
    <source>
        <dbReference type="Proteomes" id="UP000607559"/>
    </source>
</evidence>
<feature type="domain" description="Carboxylesterase type B" evidence="4">
    <location>
        <begin position="27"/>
        <end position="500"/>
    </location>
</feature>
<organism evidence="5 6">
    <name type="scientific">Puia dinghuensis</name>
    <dbReference type="NCBI Taxonomy" id="1792502"/>
    <lineage>
        <taxon>Bacteria</taxon>
        <taxon>Pseudomonadati</taxon>
        <taxon>Bacteroidota</taxon>
        <taxon>Chitinophagia</taxon>
        <taxon>Chitinophagales</taxon>
        <taxon>Chitinophagaceae</taxon>
        <taxon>Puia</taxon>
    </lineage>
</organism>
<evidence type="ECO:0000256" key="3">
    <source>
        <dbReference type="RuleBase" id="RU361235"/>
    </source>
</evidence>
<keyword evidence="2 3" id="KW-0378">Hydrolase</keyword>
<dbReference type="Proteomes" id="UP000607559">
    <property type="component" value="Unassembled WGS sequence"/>
</dbReference>
<comment type="caution">
    <text evidence="5">The sequence shown here is derived from an EMBL/GenBank/DDBJ whole genome shotgun (WGS) entry which is preliminary data.</text>
</comment>
<evidence type="ECO:0000256" key="2">
    <source>
        <dbReference type="ARBA" id="ARBA00022801"/>
    </source>
</evidence>
<dbReference type="PROSITE" id="PS00122">
    <property type="entry name" value="CARBOXYLESTERASE_B_1"/>
    <property type="match status" value="1"/>
</dbReference>
<dbReference type="InterPro" id="IPR002018">
    <property type="entry name" value="CarbesteraseB"/>
</dbReference>
<dbReference type="SUPFAM" id="SSF53474">
    <property type="entry name" value="alpha/beta-Hydrolases"/>
    <property type="match status" value="1"/>
</dbReference>
<keyword evidence="6" id="KW-1185">Reference proteome</keyword>
<evidence type="ECO:0000313" key="5">
    <source>
        <dbReference type="EMBL" id="GGA96913.1"/>
    </source>
</evidence>
<dbReference type="AlphaFoldDB" id="A0A8J2UCT4"/>
<proteinExistence type="inferred from homology"/>
<keyword evidence="3" id="KW-0732">Signal</keyword>
<accession>A0A8J2UCT4</accession>
<dbReference type="RefSeq" id="WP_188931144.1">
    <property type="nucleotide sequence ID" value="NZ_BMJC01000002.1"/>
</dbReference>
<evidence type="ECO:0000256" key="1">
    <source>
        <dbReference type="ARBA" id="ARBA00005964"/>
    </source>
</evidence>
<dbReference type="EC" id="3.1.1.-" evidence="3"/>
<gene>
    <name evidence="5" type="ORF">GCM10011511_20260</name>
</gene>
<dbReference type="InterPro" id="IPR019826">
    <property type="entry name" value="Carboxylesterase_B_AS"/>
</dbReference>
<feature type="signal peptide" evidence="3">
    <location>
        <begin position="1"/>
        <end position="21"/>
    </location>
</feature>
<dbReference type="InterPro" id="IPR029058">
    <property type="entry name" value="AB_hydrolase_fold"/>
</dbReference>
<protein>
    <recommendedName>
        <fullName evidence="3">Carboxylic ester hydrolase</fullName>
        <ecNumber evidence="3">3.1.1.-</ecNumber>
    </recommendedName>
</protein>
<feature type="chain" id="PRO_5035337045" description="Carboxylic ester hydrolase" evidence="3">
    <location>
        <begin position="22"/>
        <end position="516"/>
    </location>
</feature>
<dbReference type="EMBL" id="BMJC01000002">
    <property type="protein sequence ID" value="GGA96913.1"/>
    <property type="molecule type" value="Genomic_DNA"/>
</dbReference>